<comment type="caution">
    <text evidence="1">The sequence shown here is derived from an EMBL/GenBank/DDBJ whole genome shotgun (WGS) entry which is preliminary data.</text>
</comment>
<gene>
    <name evidence="1" type="ORF">R8Z58_05485</name>
</gene>
<evidence type="ECO:0000313" key="1">
    <source>
        <dbReference type="EMBL" id="MDW4572229.1"/>
    </source>
</evidence>
<keyword evidence="2" id="KW-1185">Reference proteome</keyword>
<organism evidence="1 2">
    <name type="scientific">Microbacterium arthrosphaerae</name>
    <dbReference type="NCBI Taxonomy" id="792652"/>
    <lineage>
        <taxon>Bacteria</taxon>
        <taxon>Bacillati</taxon>
        <taxon>Actinomycetota</taxon>
        <taxon>Actinomycetes</taxon>
        <taxon>Micrococcales</taxon>
        <taxon>Microbacteriaceae</taxon>
        <taxon>Microbacterium</taxon>
    </lineage>
</organism>
<reference evidence="1 2" key="1">
    <citation type="submission" date="2023-11" db="EMBL/GenBank/DDBJ databases">
        <title>Draft genome sequence of Microbacterium arthrosphaerae JCM 30492.</title>
        <authorList>
            <person name="Zhang G."/>
            <person name="Ding Y."/>
        </authorList>
    </citation>
    <scope>NUCLEOTIDE SEQUENCE [LARGE SCALE GENOMIC DNA]</scope>
    <source>
        <strain evidence="1 2">JCM 30492</strain>
    </source>
</reference>
<sequence>MDLVIVLMITLAVAAAVLVWAAVHWFRTRPTARNDLVRAGDPGADVSSYRASRRAEGEAAWTRISGGI</sequence>
<dbReference type="Proteomes" id="UP001283109">
    <property type="component" value="Unassembled WGS sequence"/>
</dbReference>
<dbReference type="EMBL" id="JAWQEV010000002">
    <property type="protein sequence ID" value="MDW4572229.1"/>
    <property type="molecule type" value="Genomic_DNA"/>
</dbReference>
<proteinExistence type="predicted"/>
<evidence type="ECO:0000313" key="2">
    <source>
        <dbReference type="Proteomes" id="UP001283109"/>
    </source>
</evidence>
<accession>A0ABU4GYU2</accession>
<dbReference type="RefSeq" id="WP_318352774.1">
    <property type="nucleotide sequence ID" value="NZ_JAWQEV010000002.1"/>
</dbReference>
<protein>
    <submittedName>
        <fullName evidence="1">Uncharacterized protein</fullName>
    </submittedName>
</protein>
<name>A0ABU4GYU2_9MICO</name>